<organism evidence="2 3">
    <name type="scientific">Exidia glandulosa HHB12029</name>
    <dbReference type="NCBI Taxonomy" id="1314781"/>
    <lineage>
        <taxon>Eukaryota</taxon>
        <taxon>Fungi</taxon>
        <taxon>Dikarya</taxon>
        <taxon>Basidiomycota</taxon>
        <taxon>Agaricomycotina</taxon>
        <taxon>Agaricomycetes</taxon>
        <taxon>Auriculariales</taxon>
        <taxon>Exidiaceae</taxon>
        <taxon>Exidia</taxon>
    </lineage>
</organism>
<accession>A0A165ARH1</accession>
<dbReference type="EMBL" id="KV426636">
    <property type="protein sequence ID" value="KZV79333.1"/>
    <property type="molecule type" value="Genomic_DNA"/>
</dbReference>
<reference evidence="2 3" key="1">
    <citation type="journal article" date="2016" name="Mol. Biol. Evol.">
        <title>Comparative Genomics of Early-Diverging Mushroom-Forming Fungi Provides Insights into the Origins of Lignocellulose Decay Capabilities.</title>
        <authorList>
            <person name="Nagy L.G."/>
            <person name="Riley R."/>
            <person name="Tritt A."/>
            <person name="Adam C."/>
            <person name="Daum C."/>
            <person name="Floudas D."/>
            <person name="Sun H."/>
            <person name="Yadav J.S."/>
            <person name="Pangilinan J."/>
            <person name="Larsson K.H."/>
            <person name="Matsuura K."/>
            <person name="Barry K."/>
            <person name="Labutti K."/>
            <person name="Kuo R."/>
            <person name="Ohm R.A."/>
            <person name="Bhattacharya S.S."/>
            <person name="Shirouzu T."/>
            <person name="Yoshinaga Y."/>
            <person name="Martin F.M."/>
            <person name="Grigoriev I.V."/>
            <person name="Hibbett D.S."/>
        </authorList>
    </citation>
    <scope>NUCLEOTIDE SEQUENCE [LARGE SCALE GENOMIC DNA]</scope>
    <source>
        <strain evidence="2 3">HHB12029</strain>
    </source>
</reference>
<feature type="region of interest" description="Disordered" evidence="1">
    <location>
        <begin position="104"/>
        <end position="145"/>
    </location>
</feature>
<gene>
    <name evidence="2" type="ORF">EXIGLDRAFT_474099</name>
</gene>
<evidence type="ECO:0000256" key="1">
    <source>
        <dbReference type="SAM" id="MobiDB-lite"/>
    </source>
</evidence>
<feature type="compositionally biased region" description="Basic residues" evidence="1">
    <location>
        <begin position="71"/>
        <end position="84"/>
    </location>
</feature>
<proteinExistence type="predicted"/>
<protein>
    <submittedName>
        <fullName evidence="2">Uncharacterized protein</fullName>
    </submittedName>
</protein>
<evidence type="ECO:0000313" key="2">
    <source>
        <dbReference type="EMBL" id="KZV79333.1"/>
    </source>
</evidence>
<feature type="region of interest" description="Disordered" evidence="1">
    <location>
        <begin position="43"/>
        <end position="85"/>
    </location>
</feature>
<keyword evidence="3" id="KW-1185">Reference proteome</keyword>
<dbReference type="Proteomes" id="UP000077266">
    <property type="component" value="Unassembled WGS sequence"/>
</dbReference>
<dbReference type="InParanoid" id="A0A165ARH1"/>
<sequence length="145" mass="16494">MQRPRHWRPSSPTCVTMSTMTIAQQREASDLRAIRLIHSWHTPRSCRASHPPPRAGRAQQRGPAVLVSRFDRRRTRKPAPRRQHTSMVLLSLPVRIAATAVGDCSRRRPMSTAVTGAAREHAQRTRRRRATSTSLRGSTFDVDRE</sequence>
<dbReference type="AlphaFoldDB" id="A0A165ARH1"/>
<evidence type="ECO:0000313" key="3">
    <source>
        <dbReference type="Proteomes" id="UP000077266"/>
    </source>
</evidence>
<name>A0A165ARH1_EXIGL</name>